<dbReference type="Proteomes" id="UP001054837">
    <property type="component" value="Unassembled WGS sequence"/>
</dbReference>
<sequence length="102" mass="11604">MKLKELLQFWISGETAHGFLSSLNEQNITKNESLVRNGKSFYNNKALALAKCYVSVCSLLSINRARLPCHSPTGRLDYDDELFNSDFILDELHRAVHETKTS</sequence>
<protein>
    <submittedName>
        <fullName evidence="1">Uncharacterized protein</fullName>
    </submittedName>
</protein>
<dbReference type="AlphaFoldDB" id="A0AAV4RIQ4"/>
<gene>
    <name evidence="1" type="ORF">CDAR_190061</name>
</gene>
<name>A0AAV4RIQ4_9ARAC</name>
<dbReference type="EMBL" id="BPLQ01006343">
    <property type="protein sequence ID" value="GIY21793.1"/>
    <property type="molecule type" value="Genomic_DNA"/>
</dbReference>
<reference evidence="1 2" key="1">
    <citation type="submission" date="2021-06" db="EMBL/GenBank/DDBJ databases">
        <title>Caerostris darwini draft genome.</title>
        <authorList>
            <person name="Kono N."/>
            <person name="Arakawa K."/>
        </authorList>
    </citation>
    <scope>NUCLEOTIDE SEQUENCE [LARGE SCALE GENOMIC DNA]</scope>
</reference>
<organism evidence="1 2">
    <name type="scientific">Caerostris darwini</name>
    <dbReference type="NCBI Taxonomy" id="1538125"/>
    <lineage>
        <taxon>Eukaryota</taxon>
        <taxon>Metazoa</taxon>
        <taxon>Ecdysozoa</taxon>
        <taxon>Arthropoda</taxon>
        <taxon>Chelicerata</taxon>
        <taxon>Arachnida</taxon>
        <taxon>Araneae</taxon>
        <taxon>Araneomorphae</taxon>
        <taxon>Entelegynae</taxon>
        <taxon>Araneoidea</taxon>
        <taxon>Araneidae</taxon>
        <taxon>Caerostris</taxon>
    </lineage>
</organism>
<comment type="caution">
    <text evidence="1">The sequence shown here is derived from an EMBL/GenBank/DDBJ whole genome shotgun (WGS) entry which is preliminary data.</text>
</comment>
<evidence type="ECO:0000313" key="1">
    <source>
        <dbReference type="EMBL" id="GIY21793.1"/>
    </source>
</evidence>
<evidence type="ECO:0000313" key="2">
    <source>
        <dbReference type="Proteomes" id="UP001054837"/>
    </source>
</evidence>
<keyword evidence="2" id="KW-1185">Reference proteome</keyword>
<proteinExistence type="predicted"/>
<accession>A0AAV4RIQ4</accession>